<gene>
    <name evidence="2" type="ORF">TCM_014064</name>
</gene>
<dbReference type="Pfam" id="PF13456">
    <property type="entry name" value="RVT_3"/>
    <property type="match status" value="1"/>
</dbReference>
<dbReference type="SUPFAM" id="SSF53098">
    <property type="entry name" value="Ribonuclease H-like"/>
    <property type="match status" value="1"/>
</dbReference>
<dbReference type="PANTHER" id="PTHR33033:SF121">
    <property type="entry name" value="POLYNUCLEOTIDYL TRANSFERASE, RIBONUCLEASE H-LIKE SUPERFAMILY PROTEIN"/>
    <property type="match status" value="1"/>
</dbReference>
<reference evidence="2 3" key="1">
    <citation type="journal article" date="2013" name="Genome Biol.">
        <title>The genome sequence of the most widely cultivated cacao type and its use to identify candidate genes regulating pod color.</title>
        <authorList>
            <person name="Motamayor J.C."/>
            <person name="Mockaitis K."/>
            <person name="Schmutz J."/>
            <person name="Haiminen N."/>
            <person name="Iii D.L."/>
            <person name="Cornejo O."/>
            <person name="Findley S.D."/>
            <person name="Zheng P."/>
            <person name="Utro F."/>
            <person name="Royaert S."/>
            <person name="Saski C."/>
            <person name="Jenkins J."/>
            <person name="Podicheti R."/>
            <person name="Zhao M."/>
            <person name="Scheffler B.E."/>
            <person name="Stack J.C."/>
            <person name="Feltus F.A."/>
            <person name="Mustiga G.M."/>
            <person name="Amores F."/>
            <person name="Phillips W."/>
            <person name="Marelli J.P."/>
            <person name="May G.D."/>
            <person name="Shapiro H."/>
            <person name="Ma J."/>
            <person name="Bustamante C.D."/>
            <person name="Schnell R.J."/>
            <person name="Main D."/>
            <person name="Gilbert D."/>
            <person name="Parida L."/>
            <person name="Kuhn D.N."/>
        </authorList>
    </citation>
    <scope>NUCLEOTIDE SEQUENCE [LARGE SCALE GENOMIC DNA]</scope>
    <source>
        <strain evidence="3">cv. Matina 1-6</strain>
    </source>
</reference>
<dbReference type="AlphaFoldDB" id="A0A061FYE3"/>
<protein>
    <recommendedName>
        <fullName evidence="1">RNase H type-1 domain-containing protein</fullName>
    </recommendedName>
</protein>
<dbReference type="GO" id="GO:0003676">
    <property type="term" value="F:nucleic acid binding"/>
    <property type="evidence" value="ECO:0007669"/>
    <property type="project" value="InterPro"/>
</dbReference>
<evidence type="ECO:0000259" key="1">
    <source>
        <dbReference type="Pfam" id="PF13456"/>
    </source>
</evidence>
<dbReference type="GO" id="GO:0004523">
    <property type="term" value="F:RNA-DNA hybrid ribonuclease activity"/>
    <property type="evidence" value="ECO:0007669"/>
    <property type="project" value="InterPro"/>
</dbReference>
<evidence type="ECO:0000313" key="2">
    <source>
        <dbReference type="EMBL" id="EOY21902.1"/>
    </source>
</evidence>
<dbReference type="Gramene" id="EOY21902">
    <property type="protein sequence ID" value="EOY21902"/>
    <property type="gene ID" value="TCM_014064"/>
</dbReference>
<proteinExistence type="predicted"/>
<dbReference type="EMBL" id="CM001881">
    <property type="protein sequence ID" value="EOY21902.1"/>
    <property type="molecule type" value="Genomic_DNA"/>
</dbReference>
<feature type="domain" description="RNase H type-1" evidence="1">
    <location>
        <begin position="3"/>
        <end position="86"/>
    </location>
</feature>
<dbReference type="InParanoid" id="A0A061FYE3"/>
<dbReference type="InterPro" id="IPR002156">
    <property type="entry name" value="RNaseH_domain"/>
</dbReference>
<dbReference type="InterPro" id="IPR036397">
    <property type="entry name" value="RNaseH_sf"/>
</dbReference>
<dbReference type="Gene3D" id="3.30.420.10">
    <property type="entry name" value="Ribonuclease H-like superfamily/Ribonuclease H"/>
    <property type="match status" value="1"/>
</dbReference>
<dbReference type="HOGENOM" id="CLU_000680_21_3_1"/>
<keyword evidence="3" id="KW-1185">Reference proteome</keyword>
<evidence type="ECO:0000313" key="3">
    <source>
        <dbReference type="Proteomes" id="UP000026915"/>
    </source>
</evidence>
<sequence length="88" mass="10108">MDDNLAEVKAIWKAVQMFVASRWAPIKVILESDSTNTIKWVLVLSFAWNLRFIIIQIEYFKATINSWEIVKIPRLANDVADSLAKAEV</sequence>
<dbReference type="InterPro" id="IPR012337">
    <property type="entry name" value="RNaseH-like_sf"/>
</dbReference>
<organism evidence="2 3">
    <name type="scientific">Theobroma cacao</name>
    <name type="common">Cacao</name>
    <name type="synonym">Cocoa</name>
    <dbReference type="NCBI Taxonomy" id="3641"/>
    <lineage>
        <taxon>Eukaryota</taxon>
        <taxon>Viridiplantae</taxon>
        <taxon>Streptophyta</taxon>
        <taxon>Embryophyta</taxon>
        <taxon>Tracheophyta</taxon>
        <taxon>Spermatophyta</taxon>
        <taxon>Magnoliopsida</taxon>
        <taxon>eudicotyledons</taxon>
        <taxon>Gunneridae</taxon>
        <taxon>Pentapetalae</taxon>
        <taxon>rosids</taxon>
        <taxon>malvids</taxon>
        <taxon>Malvales</taxon>
        <taxon>Malvaceae</taxon>
        <taxon>Byttnerioideae</taxon>
        <taxon>Theobroma</taxon>
    </lineage>
</organism>
<dbReference type="Proteomes" id="UP000026915">
    <property type="component" value="Chromosome 3"/>
</dbReference>
<accession>A0A061FYE3</accession>
<name>A0A061FYE3_THECC</name>
<dbReference type="PANTHER" id="PTHR33033">
    <property type="entry name" value="POLYNUCLEOTIDYL TRANSFERASE, RIBONUCLEASE H-LIKE SUPERFAMILY PROTEIN-RELATED"/>
    <property type="match status" value="1"/>
</dbReference>